<comment type="caution">
    <text evidence="2">The sequence shown here is derived from an EMBL/GenBank/DDBJ whole genome shotgun (WGS) entry which is preliminary data.</text>
</comment>
<dbReference type="AlphaFoldDB" id="A0AAV1WS17"/>
<name>A0AAV1WS17_LUPLU</name>
<dbReference type="Gene3D" id="3.40.50.1820">
    <property type="entry name" value="alpha/beta hydrolase"/>
    <property type="match status" value="1"/>
</dbReference>
<dbReference type="Proteomes" id="UP001497480">
    <property type="component" value="Unassembled WGS sequence"/>
</dbReference>
<dbReference type="Pfam" id="PF03959">
    <property type="entry name" value="FSH1"/>
    <property type="match status" value="1"/>
</dbReference>
<keyword evidence="3" id="KW-1185">Reference proteome</keyword>
<evidence type="ECO:0000259" key="1">
    <source>
        <dbReference type="Pfam" id="PF03959"/>
    </source>
</evidence>
<evidence type="ECO:0000313" key="3">
    <source>
        <dbReference type="Proteomes" id="UP001497480"/>
    </source>
</evidence>
<organism evidence="2 3">
    <name type="scientific">Lupinus luteus</name>
    <name type="common">European yellow lupine</name>
    <dbReference type="NCBI Taxonomy" id="3873"/>
    <lineage>
        <taxon>Eukaryota</taxon>
        <taxon>Viridiplantae</taxon>
        <taxon>Streptophyta</taxon>
        <taxon>Embryophyta</taxon>
        <taxon>Tracheophyta</taxon>
        <taxon>Spermatophyta</taxon>
        <taxon>Magnoliopsida</taxon>
        <taxon>eudicotyledons</taxon>
        <taxon>Gunneridae</taxon>
        <taxon>Pentapetalae</taxon>
        <taxon>rosids</taxon>
        <taxon>fabids</taxon>
        <taxon>Fabales</taxon>
        <taxon>Fabaceae</taxon>
        <taxon>Papilionoideae</taxon>
        <taxon>50 kb inversion clade</taxon>
        <taxon>genistoids sensu lato</taxon>
        <taxon>core genistoids</taxon>
        <taxon>Genisteae</taxon>
        <taxon>Lupinus</taxon>
    </lineage>
</organism>
<dbReference type="PANTHER" id="PTHR22778">
    <property type="entry name" value="OVARIAN CANCER GENE-2 PROTEIN-RELATED"/>
    <property type="match status" value="1"/>
</dbReference>
<dbReference type="SUPFAM" id="SSF53474">
    <property type="entry name" value="alpha/beta-Hydrolases"/>
    <property type="match status" value="1"/>
</dbReference>
<proteinExistence type="predicted"/>
<dbReference type="PANTHER" id="PTHR22778:SF52">
    <property type="entry name" value="SERINE HYDROLASE FSH DOMAIN-CONTAINING PROTEIN"/>
    <property type="match status" value="1"/>
</dbReference>
<sequence>MEDQKQKKPRILCLHGFRTSGEILKKSVLRWPEIVTEKLDLVFLDGKFRAQGKSDVEGIFDPPYYEWFQPKKDFTVYSNFEESVAYIEDYMLKNGPFDGLLGFSQGAMIAAALSGMQAQGVALGKVDKIKFLIIIAGGKFGGKKFGMPKLASKAFSKPIDCPSIHFIGERDSMKPESIALLEAFVDPTVIYHPKGHIIPTLDDKSLKTMLGFIDEIQRMVSEDNQKALIRKGMKALISFL</sequence>
<gene>
    <name evidence="2" type="ORF">LLUT_LOCUS12926</name>
</gene>
<evidence type="ECO:0000313" key="2">
    <source>
        <dbReference type="EMBL" id="CAL0311866.1"/>
    </source>
</evidence>
<accession>A0AAV1WS17</accession>
<reference evidence="2 3" key="1">
    <citation type="submission" date="2024-03" db="EMBL/GenBank/DDBJ databases">
        <authorList>
            <person name="Martinez-Hernandez J."/>
        </authorList>
    </citation>
    <scope>NUCLEOTIDE SEQUENCE [LARGE SCALE GENOMIC DNA]</scope>
</reference>
<dbReference type="EMBL" id="CAXHTB010000009">
    <property type="protein sequence ID" value="CAL0311866.1"/>
    <property type="molecule type" value="Genomic_DNA"/>
</dbReference>
<dbReference type="InterPro" id="IPR005645">
    <property type="entry name" value="FSH-like_dom"/>
</dbReference>
<dbReference type="InterPro" id="IPR029058">
    <property type="entry name" value="AB_hydrolase_fold"/>
</dbReference>
<protein>
    <recommendedName>
        <fullName evidence="1">Serine hydrolase domain-containing protein</fullName>
    </recommendedName>
</protein>
<feature type="domain" description="Serine hydrolase" evidence="1">
    <location>
        <begin position="7"/>
        <end position="204"/>
    </location>
</feature>